<dbReference type="EMBL" id="MW142017">
    <property type="protein sequence ID" value="QRM13566.1"/>
    <property type="molecule type" value="Genomic_DNA"/>
</dbReference>
<evidence type="ECO:0000313" key="2">
    <source>
        <dbReference type="EMBL" id="QRM13566.1"/>
    </source>
</evidence>
<evidence type="ECO:0000256" key="1">
    <source>
        <dbReference type="SAM" id="Phobius"/>
    </source>
</evidence>
<proteinExistence type="predicted"/>
<protein>
    <submittedName>
        <fullName evidence="2">Uncharacterized protein</fullName>
    </submittedName>
</protein>
<keyword evidence="1" id="KW-1133">Transmembrane helix</keyword>
<keyword evidence="1" id="KW-0472">Membrane</keyword>
<feature type="transmembrane region" description="Helical" evidence="1">
    <location>
        <begin position="20"/>
        <end position="40"/>
    </location>
</feature>
<dbReference type="Proteomes" id="UP000627101">
    <property type="component" value="Segment"/>
</dbReference>
<organism evidence="2">
    <name type="scientific">Fowlpox virus</name>
    <name type="common">FPV</name>
    <dbReference type="NCBI Taxonomy" id="10261"/>
    <lineage>
        <taxon>Viruses</taxon>
        <taxon>Varidnaviria</taxon>
        <taxon>Bamfordvirae</taxon>
        <taxon>Nucleocytoviricota</taxon>
        <taxon>Pokkesviricetes</taxon>
        <taxon>Chitovirales</taxon>
        <taxon>Poxviridae</taxon>
        <taxon>Chordopoxvirinae</taxon>
        <taxon>Avipoxvirus</taxon>
        <taxon>Avipoxvirus fowlpox</taxon>
    </lineage>
</organism>
<name>A0A891LX28_FOWPV</name>
<reference evidence="2" key="1">
    <citation type="journal article" date="2021" name="Arch. Virol.">
        <title>Characterisation of an Australian fowlpox virus carrying a near-full-length provirus of reticuloendotheliosis virus.</title>
        <authorList>
            <person name="Sarker S."/>
            <person name="Athukorala A."/>
            <person name="Bowden T.R."/>
            <person name="Boyle D.B."/>
        </authorList>
    </citation>
    <scope>NUCLEOTIDE SEQUENCE</scope>
    <source>
        <strain evidence="2">FWPV-S</strain>
    </source>
</reference>
<accession>A0A891LX28</accession>
<organismHost>
    <name type="scientific">Vertebrata</name>
    <name type="common">vertebrates</name>
    <dbReference type="NCBI Taxonomy" id="7742"/>
</organismHost>
<sequence length="52" mass="5934">MVLILEIIKKEINKFIDPYVLIMVVIFIAMVATIPIILLVPKYNNIKTNSSC</sequence>
<keyword evidence="1" id="KW-0812">Transmembrane</keyword>